<organism evidence="3 4">
    <name type="scientific">Bifidobacterium asteroides</name>
    <dbReference type="NCBI Taxonomy" id="1684"/>
    <lineage>
        <taxon>Bacteria</taxon>
        <taxon>Bacillati</taxon>
        <taxon>Actinomycetota</taxon>
        <taxon>Actinomycetes</taxon>
        <taxon>Bifidobacteriales</taxon>
        <taxon>Bifidobacteriaceae</taxon>
        <taxon>Bifidobacterium</taxon>
    </lineage>
</organism>
<dbReference type="InterPro" id="IPR013011">
    <property type="entry name" value="PTS_EIIB_2"/>
</dbReference>
<accession>A0A0F4KTK4</accession>
<feature type="domain" description="PTS EIIB type-2" evidence="2">
    <location>
        <begin position="1"/>
        <end position="91"/>
    </location>
</feature>
<keyword evidence="1" id="KW-0808">Transferase</keyword>
<reference evidence="3 4" key="1">
    <citation type="submission" date="2014-12" db="EMBL/GenBank/DDBJ databases">
        <title>Comparative genomics of the lactic acid bacteria isolated from the honey bee gut.</title>
        <authorList>
            <person name="Ellegaard K.M."/>
            <person name="Tamarit D."/>
            <person name="Javelind E."/>
            <person name="Olofsson T."/>
            <person name="Andersson S.G."/>
            <person name="Vasquez A."/>
        </authorList>
    </citation>
    <scope>NUCLEOTIDE SEQUENCE [LARGE SCALE GENOMIC DNA]</scope>
    <source>
        <strain evidence="3 4">Bin2</strain>
    </source>
</reference>
<dbReference type="EMBL" id="JWME01000013">
    <property type="protein sequence ID" value="KJY49339.1"/>
    <property type="molecule type" value="Genomic_DNA"/>
</dbReference>
<protein>
    <submittedName>
        <fullName evidence="3">PTS system, IIB component, lactose/cellobiose family</fullName>
    </submittedName>
</protein>
<dbReference type="Pfam" id="PF02302">
    <property type="entry name" value="PTS_IIB"/>
    <property type="match status" value="1"/>
</dbReference>
<evidence type="ECO:0000313" key="3">
    <source>
        <dbReference type="EMBL" id="KJY49339.1"/>
    </source>
</evidence>
<dbReference type="GO" id="GO:0009401">
    <property type="term" value="P:phosphoenolpyruvate-dependent sugar phosphotransferase system"/>
    <property type="evidence" value="ECO:0007669"/>
    <property type="project" value="InterPro"/>
</dbReference>
<dbReference type="AlphaFoldDB" id="A0A0F4KTK4"/>
<name>A0A0F4KTK4_9BIFI</name>
<dbReference type="CDD" id="cd05563">
    <property type="entry name" value="PTS_IIB_ascorbate"/>
    <property type="match status" value="1"/>
</dbReference>
<gene>
    <name evidence="3" type="ORF">JF69_14350</name>
</gene>
<dbReference type="SUPFAM" id="SSF52794">
    <property type="entry name" value="PTS system IIB component-like"/>
    <property type="match status" value="1"/>
</dbReference>
<dbReference type="InterPro" id="IPR036095">
    <property type="entry name" value="PTS_EIIB-like_sf"/>
</dbReference>
<sequence length="101" mass="10746">MKILTVCSTGLGSSFITQLNIDKALKELGVTGVETDHSDLGSVNKGDADVIFVGRDIADAAKDLGDVVVLNSLIDMNEIKEKLAEALKRHGVDIHEEGQKA</sequence>
<dbReference type="PROSITE" id="PS51099">
    <property type="entry name" value="PTS_EIIB_TYPE_2"/>
    <property type="match status" value="1"/>
</dbReference>
<evidence type="ECO:0000259" key="2">
    <source>
        <dbReference type="PROSITE" id="PS51099"/>
    </source>
</evidence>
<dbReference type="Proteomes" id="UP000033648">
    <property type="component" value="Unassembled WGS sequence"/>
</dbReference>
<evidence type="ECO:0000256" key="1">
    <source>
        <dbReference type="ARBA" id="ARBA00022679"/>
    </source>
</evidence>
<dbReference type="GO" id="GO:0008982">
    <property type="term" value="F:protein-N(PI)-phosphohistidine-sugar phosphotransferase activity"/>
    <property type="evidence" value="ECO:0007669"/>
    <property type="project" value="InterPro"/>
</dbReference>
<evidence type="ECO:0000313" key="4">
    <source>
        <dbReference type="Proteomes" id="UP000033648"/>
    </source>
</evidence>
<comment type="caution">
    <text evidence="3">The sequence shown here is derived from an EMBL/GenBank/DDBJ whole genome shotgun (WGS) entry which is preliminary data.</text>
</comment>
<proteinExistence type="predicted"/>
<dbReference type="OrthoDB" id="6603449at2"/>
<dbReference type="PATRIC" id="fig|1684.4.peg.1542"/>
<dbReference type="Gene3D" id="3.40.50.2300">
    <property type="match status" value="1"/>
</dbReference>
<dbReference type="InterPro" id="IPR003501">
    <property type="entry name" value="PTS_EIIB_2/3"/>
</dbReference>